<dbReference type="Pfam" id="PF09286">
    <property type="entry name" value="Pro-kuma_activ"/>
    <property type="match status" value="1"/>
</dbReference>
<dbReference type="CDD" id="cd04056">
    <property type="entry name" value="Peptidases_S53"/>
    <property type="match status" value="1"/>
</dbReference>
<feature type="chain" id="PRO_5002164804" description="tripeptidyl-peptidase II" evidence="16">
    <location>
        <begin position="20"/>
        <end position="588"/>
    </location>
</feature>
<evidence type="ECO:0000256" key="12">
    <source>
        <dbReference type="ARBA" id="ARBA00023026"/>
    </source>
</evidence>
<dbReference type="Gene3D" id="3.40.50.200">
    <property type="entry name" value="Peptidase S8/S53 domain"/>
    <property type="match status" value="1"/>
</dbReference>
<keyword evidence="19" id="KW-1185">Reference proteome</keyword>
<comment type="catalytic activity">
    <reaction evidence="1">
        <text>Release of an N-terminal tripeptide from a polypeptide.</text>
        <dbReference type="EC" id="3.4.14.10"/>
    </reaction>
</comment>
<feature type="active site" description="Charge relay system" evidence="15">
    <location>
        <position position="264"/>
    </location>
</feature>
<evidence type="ECO:0000256" key="10">
    <source>
        <dbReference type="ARBA" id="ARBA00022825"/>
    </source>
</evidence>
<dbReference type="SMART" id="SM00944">
    <property type="entry name" value="Pro-kuma_activ"/>
    <property type="match status" value="1"/>
</dbReference>
<dbReference type="HOGENOM" id="CLU_013783_3_3_1"/>
<keyword evidence="10 15" id="KW-0720">Serine protease</keyword>
<evidence type="ECO:0000256" key="2">
    <source>
        <dbReference type="ARBA" id="ARBA00002451"/>
    </source>
</evidence>
<feature type="active site" description="Charge relay system" evidence="15">
    <location>
        <position position="488"/>
    </location>
</feature>
<dbReference type="OrthoDB" id="409122at2759"/>
<evidence type="ECO:0000256" key="1">
    <source>
        <dbReference type="ARBA" id="ARBA00001910"/>
    </source>
</evidence>
<feature type="binding site" evidence="15">
    <location>
        <position position="530"/>
    </location>
    <ligand>
        <name>Ca(2+)</name>
        <dbReference type="ChEBI" id="CHEBI:29108"/>
    </ligand>
</feature>
<evidence type="ECO:0000313" key="18">
    <source>
        <dbReference type="EMBL" id="KIM96759.1"/>
    </source>
</evidence>
<evidence type="ECO:0000256" key="7">
    <source>
        <dbReference type="ARBA" id="ARBA00022723"/>
    </source>
</evidence>
<dbReference type="InterPro" id="IPR030400">
    <property type="entry name" value="Sedolisin_dom"/>
</dbReference>
<keyword evidence="5" id="KW-0964">Secreted</keyword>
<dbReference type="STRING" id="913774.A0A0C3H038"/>
<name>A0A0C3H038_OIDMZ</name>
<comment type="function">
    <text evidence="2">Secreted tripeptidyl-peptidase which degrades proteins at acidic pHs and is involved in virulence.</text>
</comment>
<dbReference type="GO" id="GO:0004252">
    <property type="term" value="F:serine-type endopeptidase activity"/>
    <property type="evidence" value="ECO:0007669"/>
    <property type="project" value="UniProtKB-UniRule"/>
</dbReference>
<reference evidence="19" key="2">
    <citation type="submission" date="2015-01" db="EMBL/GenBank/DDBJ databases">
        <title>Evolutionary Origins and Diversification of the Mycorrhizal Mutualists.</title>
        <authorList>
            <consortium name="DOE Joint Genome Institute"/>
            <consortium name="Mycorrhizal Genomics Consortium"/>
            <person name="Kohler A."/>
            <person name="Kuo A."/>
            <person name="Nagy L.G."/>
            <person name="Floudas D."/>
            <person name="Copeland A."/>
            <person name="Barry K.W."/>
            <person name="Cichocki N."/>
            <person name="Veneault-Fourrey C."/>
            <person name="LaButti K."/>
            <person name="Lindquist E.A."/>
            <person name="Lipzen A."/>
            <person name="Lundell T."/>
            <person name="Morin E."/>
            <person name="Murat C."/>
            <person name="Riley R."/>
            <person name="Ohm R."/>
            <person name="Sun H."/>
            <person name="Tunlid A."/>
            <person name="Henrissat B."/>
            <person name="Grigoriev I.V."/>
            <person name="Hibbett D.S."/>
            <person name="Martin F."/>
        </authorList>
    </citation>
    <scope>NUCLEOTIDE SEQUENCE [LARGE SCALE GENOMIC DNA]</scope>
    <source>
        <strain evidence="19">Zn</strain>
    </source>
</reference>
<reference evidence="18 19" key="1">
    <citation type="submission" date="2014-04" db="EMBL/GenBank/DDBJ databases">
        <authorList>
            <consortium name="DOE Joint Genome Institute"/>
            <person name="Kuo A."/>
            <person name="Martino E."/>
            <person name="Perotto S."/>
            <person name="Kohler A."/>
            <person name="Nagy L.G."/>
            <person name="Floudas D."/>
            <person name="Copeland A."/>
            <person name="Barry K.W."/>
            <person name="Cichocki N."/>
            <person name="Veneault-Fourrey C."/>
            <person name="LaButti K."/>
            <person name="Lindquist E.A."/>
            <person name="Lipzen A."/>
            <person name="Lundell T."/>
            <person name="Morin E."/>
            <person name="Murat C."/>
            <person name="Sun H."/>
            <person name="Tunlid A."/>
            <person name="Henrissat B."/>
            <person name="Grigoriev I.V."/>
            <person name="Hibbett D.S."/>
            <person name="Martin F."/>
            <person name="Nordberg H.P."/>
            <person name="Cantor M.N."/>
            <person name="Hua S.X."/>
        </authorList>
    </citation>
    <scope>NUCLEOTIDE SEQUENCE [LARGE SCALE GENOMIC DNA]</scope>
    <source>
        <strain evidence="18 19">Zn</strain>
    </source>
</reference>
<evidence type="ECO:0000256" key="4">
    <source>
        <dbReference type="ARBA" id="ARBA00012462"/>
    </source>
</evidence>
<feature type="binding site" evidence="15">
    <location>
        <position position="531"/>
    </location>
    <ligand>
        <name>Ca(2+)</name>
        <dbReference type="ChEBI" id="CHEBI:29108"/>
    </ligand>
</feature>
<dbReference type="CDD" id="cd11377">
    <property type="entry name" value="Pro-peptidase_S53"/>
    <property type="match status" value="1"/>
</dbReference>
<dbReference type="GO" id="GO:0006508">
    <property type="term" value="P:proteolysis"/>
    <property type="evidence" value="ECO:0007669"/>
    <property type="project" value="UniProtKB-KW"/>
</dbReference>
<gene>
    <name evidence="18" type="ORF">OIDMADRAFT_131116</name>
</gene>
<evidence type="ECO:0000256" key="8">
    <source>
        <dbReference type="ARBA" id="ARBA00022729"/>
    </source>
</evidence>
<evidence type="ECO:0000256" key="16">
    <source>
        <dbReference type="SAM" id="SignalP"/>
    </source>
</evidence>
<dbReference type="InParanoid" id="A0A0C3H038"/>
<evidence type="ECO:0000256" key="15">
    <source>
        <dbReference type="PROSITE-ProRule" id="PRU01032"/>
    </source>
</evidence>
<dbReference type="EC" id="3.4.14.10" evidence="4"/>
<dbReference type="InterPro" id="IPR015366">
    <property type="entry name" value="S53_propep"/>
</dbReference>
<accession>A0A0C3H038</accession>
<dbReference type="SUPFAM" id="SSF54897">
    <property type="entry name" value="Protease propeptides/inhibitors"/>
    <property type="match status" value="1"/>
</dbReference>
<keyword evidence="13" id="KW-0865">Zymogen</keyword>
<feature type="active site" description="Charge relay system" evidence="15">
    <location>
        <position position="268"/>
    </location>
</feature>
<dbReference type="InterPro" id="IPR036852">
    <property type="entry name" value="Peptidase_S8/S53_dom_sf"/>
</dbReference>
<organism evidence="18 19">
    <name type="scientific">Oidiodendron maius (strain Zn)</name>
    <dbReference type="NCBI Taxonomy" id="913774"/>
    <lineage>
        <taxon>Eukaryota</taxon>
        <taxon>Fungi</taxon>
        <taxon>Dikarya</taxon>
        <taxon>Ascomycota</taxon>
        <taxon>Pezizomycotina</taxon>
        <taxon>Leotiomycetes</taxon>
        <taxon>Leotiomycetes incertae sedis</taxon>
        <taxon>Myxotrichaceae</taxon>
        <taxon>Oidiodendron</taxon>
    </lineage>
</organism>
<keyword evidence="6 15" id="KW-0645">Protease</keyword>
<evidence type="ECO:0000256" key="13">
    <source>
        <dbReference type="ARBA" id="ARBA00023145"/>
    </source>
</evidence>
<comment type="subcellular location">
    <subcellularLocation>
        <location evidence="3">Secreted</location>
        <location evidence="3">Extracellular space</location>
    </subcellularLocation>
</comment>
<sequence length="588" mass="63368">MTSFTALYTIILSVAITLAAVHEKSSTNGWTLVKAASDNTTLTLSVALVRENLDQLESKLASLATPGHSLYGQWMGIDDIESTFPTVSDIAVTNWLKNAGVTQIHREGSFVNFATDIGTANKLLNTTFAWYGKGSSLKLRTTEYSIPQDLTSSIDIILPTVFFGNDDISTAVPFESLPATFPVNSTCDNIITPDCLRDMYQLGDFTPDASRGSRIGYANFLNQSSSYADVELFQTTFNLPAHNFSVELINGGINNQESFGEHSEADLDVELIIALTYPLPVTSFITGGSPPLIPNLDLPATVINSNEPFMPFYEFLLSQPNSALPQVISSSYADDEQTVPEQYAKRVCNLIGLIGLRGISVLTSSGDTGMCVGSACQSNDETKTPQFTPQFPGTCPFITTVGGTQSLSPEVAWSASSGGFSYYFDRPWYQDIAVDQYLGSFISEGTKEYYQRYTNFQGRGFPDVSAHSLLPAFEIAAYGQLGGTGGTSASCPVFSSLISLLNDVRLQAGKPVLGFLNPFLYSIGRTGLNDIRGGGSGGCQGIDLQNGEQIPGVIPIPYASWNATYGWDPVTGLGTPNFEKLKELALTF</sequence>
<dbReference type="GO" id="GO:0046872">
    <property type="term" value="F:metal ion binding"/>
    <property type="evidence" value="ECO:0007669"/>
    <property type="project" value="UniProtKB-UniRule"/>
</dbReference>
<dbReference type="AlphaFoldDB" id="A0A0C3H038"/>
<dbReference type="SUPFAM" id="SSF52743">
    <property type="entry name" value="Subtilisin-like"/>
    <property type="match status" value="1"/>
</dbReference>
<dbReference type="Proteomes" id="UP000054321">
    <property type="component" value="Unassembled WGS sequence"/>
</dbReference>
<evidence type="ECO:0000256" key="5">
    <source>
        <dbReference type="ARBA" id="ARBA00022525"/>
    </source>
</evidence>
<proteinExistence type="predicted"/>
<evidence type="ECO:0000313" key="19">
    <source>
        <dbReference type="Proteomes" id="UP000054321"/>
    </source>
</evidence>
<keyword evidence="14" id="KW-0325">Glycoprotein</keyword>
<feature type="binding site" evidence="15">
    <location>
        <position position="568"/>
    </location>
    <ligand>
        <name>Ca(2+)</name>
        <dbReference type="ChEBI" id="CHEBI:29108"/>
    </ligand>
</feature>
<evidence type="ECO:0000256" key="9">
    <source>
        <dbReference type="ARBA" id="ARBA00022801"/>
    </source>
</evidence>
<keyword evidence="9 15" id="KW-0378">Hydrolase</keyword>
<evidence type="ECO:0000256" key="11">
    <source>
        <dbReference type="ARBA" id="ARBA00022837"/>
    </source>
</evidence>
<dbReference type="PANTHER" id="PTHR14218:SF34">
    <property type="entry name" value="TRIPEPTIDYL-PEPTIDASE SED4"/>
    <property type="match status" value="1"/>
</dbReference>
<dbReference type="PANTHER" id="PTHR14218">
    <property type="entry name" value="PROTEASE S8 TRIPEPTIDYL PEPTIDASE I CLN2"/>
    <property type="match status" value="1"/>
</dbReference>
<comment type="cofactor">
    <cofactor evidence="15">
        <name>Ca(2+)</name>
        <dbReference type="ChEBI" id="CHEBI:29108"/>
    </cofactor>
    <text evidence="15">Binds 1 Ca(2+) ion per subunit.</text>
</comment>
<dbReference type="InterPro" id="IPR050819">
    <property type="entry name" value="Tripeptidyl-peptidase_I"/>
</dbReference>
<dbReference type="EMBL" id="KN832883">
    <property type="protein sequence ID" value="KIM96759.1"/>
    <property type="molecule type" value="Genomic_DNA"/>
</dbReference>
<evidence type="ECO:0000256" key="6">
    <source>
        <dbReference type="ARBA" id="ARBA00022670"/>
    </source>
</evidence>
<keyword evidence="7 15" id="KW-0479">Metal-binding</keyword>
<feature type="domain" description="Peptidase S53" evidence="17">
    <location>
        <begin position="190"/>
        <end position="588"/>
    </location>
</feature>
<dbReference type="MEROPS" id="S53.010"/>
<keyword evidence="11 15" id="KW-0106">Calcium</keyword>
<feature type="binding site" evidence="15">
    <location>
        <position position="566"/>
    </location>
    <ligand>
        <name>Ca(2+)</name>
        <dbReference type="ChEBI" id="CHEBI:29108"/>
    </ligand>
</feature>
<dbReference type="GO" id="GO:0008240">
    <property type="term" value="F:tripeptidyl-peptidase activity"/>
    <property type="evidence" value="ECO:0007669"/>
    <property type="project" value="UniProtKB-EC"/>
</dbReference>
<feature type="signal peptide" evidence="16">
    <location>
        <begin position="1"/>
        <end position="19"/>
    </location>
</feature>
<evidence type="ECO:0000256" key="14">
    <source>
        <dbReference type="ARBA" id="ARBA00023180"/>
    </source>
</evidence>
<evidence type="ECO:0000256" key="3">
    <source>
        <dbReference type="ARBA" id="ARBA00004239"/>
    </source>
</evidence>
<keyword evidence="8 16" id="KW-0732">Signal</keyword>
<keyword evidence="12" id="KW-0843">Virulence</keyword>
<dbReference type="GO" id="GO:0005576">
    <property type="term" value="C:extracellular region"/>
    <property type="evidence" value="ECO:0007669"/>
    <property type="project" value="UniProtKB-SubCell"/>
</dbReference>
<dbReference type="PROSITE" id="PS51695">
    <property type="entry name" value="SEDOLISIN"/>
    <property type="match status" value="1"/>
</dbReference>
<protein>
    <recommendedName>
        <fullName evidence="4">tripeptidyl-peptidase II</fullName>
        <ecNumber evidence="4">3.4.14.10</ecNumber>
    </recommendedName>
</protein>
<dbReference type="FunFam" id="3.40.50.200:FF:000015">
    <property type="entry name" value="Tripeptidyl peptidase A"/>
    <property type="match status" value="1"/>
</dbReference>
<evidence type="ECO:0000259" key="17">
    <source>
        <dbReference type="PROSITE" id="PS51695"/>
    </source>
</evidence>